<name>A0ABP1ELK1_9FLAO</name>
<organism evidence="1 2">
    <name type="scientific">Tenacibaculum platacis</name>
    <dbReference type="NCBI Taxonomy" id="3137852"/>
    <lineage>
        <taxon>Bacteria</taxon>
        <taxon>Pseudomonadati</taxon>
        <taxon>Bacteroidota</taxon>
        <taxon>Flavobacteriia</taxon>
        <taxon>Flavobacteriales</taxon>
        <taxon>Flavobacteriaceae</taxon>
        <taxon>Tenacibaculum</taxon>
    </lineage>
</organism>
<accession>A0ABP1ELK1</accession>
<comment type="caution">
    <text evidence="1">The sequence shown here is derived from an EMBL/GenBank/DDBJ whole genome shotgun (WGS) entry which is preliminary data.</text>
</comment>
<proteinExistence type="predicted"/>
<protein>
    <submittedName>
        <fullName evidence="1">Uncharacterized protein</fullName>
    </submittedName>
</protein>
<reference evidence="1 2" key="1">
    <citation type="submission" date="2024-05" db="EMBL/GenBank/DDBJ databases">
        <authorList>
            <person name="Duchaud E."/>
        </authorList>
    </citation>
    <scope>NUCLEOTIDE SEQUENCE [LARGE SCALE GENOMIC DNA]</scope>
    <source>
        <strain evidence="1">Ena-SAMPLE-TAB-13-05-2024-13:56:06:370-140302</strain>
    </source>
</reference>
<dbReference type="Proteomes" id="UP001497416">
    <property type="component" value="Unassembled WGS sequence"/>
</dbReference>
<evidence type="ECO:0000313" key="1">
    <source>
        <dbReference type="EMBL" id="CAL2084639.1"/>
    </source>
</evidence>
<evidence type="ECO:0000313" key="2">
    <source>
        <dbReference type="Proteomes" id="UP001497416"/>
    </source>
</evidence>
<dbReference type="EMBL" id="CAXIXY010000004">
    <property type="protein sequence ID" value="CAL2084639.1"/>
    <property type="molecule type" value="Genomic_DNA"/>
</dbReference>
<keyword evidence="2" id="KW-1185">Reference proteome</keyword>
<gene>
    <name evidence="1" type="ORF">T190607A01A_20338</name>
</gene>
<sequence length="39" mass="4532">MVYHIDFKELIISTYTKATLKSVAFFYAVNSTLKKSFIL</sequence>